<dbReference type="GO" id="GO:0071037">
    <property type="term" value="P:nuclear polyadenylation-dependent snRNA catabolic process"/>
    <property type="evidence" value="ECO:0007669"/>
    <property type="project" value="TreeGrafter"/>
</dbReference>
<dbReference type="InterPro" id="IPR045092">
    <property type="entry name" value="Rrp6-like"/>
</dbReference>
<keyword evidence="3" id="KW-0271">Exosome</keyword>
<dbReference type="OrthoDB" id="2250022at2759"/>
<organism evidence="8 9">
    <name type="scientific">Ephemerocybe angulata</name>
    <dbReference type="NCBI Taxonomy" id="980116"/>
    <lineage>
        <taxon>Eukaryota</taxon>
        <taxon>Fungi</taxon>
        <taxon>Dikarya</taxon>
        <taxon>Basidiomycota</taxon>
        <taxon>Agaricomycotina</taxon>
        <taxon>Agaricomycetes</taxon>
        <taxon>Agaricomycetidae</taxon>
        <taxon>Agaricales</taxon>
        <taxon>Agaricineae</taxon>
        <taxon>Psathyrellaceae</taxon>
        <taxon>Ephemerocybe</taxon>
    </lineage>
</organism>
<accession>A0A8H6I745</accession>
<dbReference type="InterPro" id="IPR044876">
    <property type="entry name" value="HRDC_dom_sf"/>
</dbReference>
<dbReference type="GO" id="GO:0005730">
    <property type="term" value="C:nucleolus"/>
    <property type="evidence" value="ECO:0007669"/>
    <property type="project" value="TreeGrafter"/>
</dbReference>
<dbReference type="SMART" id="SM00474">
    <property type="entry name" value="35EXOc"/>
    <property type="match status" value="1"/>
</dbReference>
<dbReference type="PROSITE" id="PS50967">
    <property type="entry name" value="HRDC"/>
    <property type="match status" value="1"/>
</dbReference>
<evidence type="ECO:0000259" key="7">
    <source>
        <dbReference type="PROSITE" id="PS50967"/>
    </source>
</evidence>
<comment type="caution">
    <text evidence="8">The sequence shown here is derived from an EMBL/GenBank/DDBJ whole genome shotgun (WGS) entry which is preliminary data.</text>
</comment>
<dbReference type="InterPro" id="IPR002121">
    <property type="entry name" value="HRDC_dom"/>
</dbReference>
<evidence type="ECO:0000256" key="4">
    <source>
        <dbReference type="ARBA" id="ARBA00023242"/>
    </source>
</evidence>
<evidence type="ECO:0000313" key="9">
    <source>
        <dbReference type="Proteomes" id="UP000521943"/>
    </source>
</evidence>
<dbReference type="EMBL" id="JACGCI010000016">
    <property type="protein sequence ID" value="KAF6759119.1"/>
    <property type="molecule type" value="Genomic_DNA"/>
</dbReference>
<dbReference type="InterPro" id="IPR036397">
    <property type="entry name" value="RNaseH_sf"/>
</dbReference>
<evidence type="ECO:0000256" key="3">
    <source>
        <dbReference type="ARBA" id="ARBA00022835"/>
    </source>
</evidence>
<feature type="region of interest" description="Disordered" evidence="6">
    <location>
        <begin position="804"/>
        <end position="945"/>
    </location>
</feature>
<dbReference type="GO" id="GO:0071051">
    <property type="term" value="P:poly(A)-dependent snoRNA 3'-end processing"/>
    <property type="evidence" value="ECO:0007669"/>
    <property type="project" value="TreeGrafter"/>
</dbReference>
<dbReference type="Proteomes" id="UP000521943">
    <property type="component" value="Unassembled WGS sequence"/>
</dbReference>
<evidence type="ECO:0000256" key="5">
    <source>
        <dbReference type="ARBA" id="ARBA00043957"/>
    </source>
</evidence>
<feature type="region of interest" description="Disordered" evidence="6">
    <location>
        <begin position="737"/>
        <end position="761"/>
    </location>
</feature>
<dbReference type="GO" id="GO:0071039">
    <property type="term" value="P:nuclear polyadenylation-dependent CUT catabolic process"/>
    <property type="evidence" value="ECO:0007669"/>
    <property type="project" value="TreeGrafter"/>
</dbReference>
<dbReference type="InterPro" id="IPR012588">
    <property type="entry name" value="Exosome-assoc_fac_Rrp6_N"/>
</dbReference>
<dbReference type="SUPFAM" id="SSF53098">
    <property type="entry name" value="Ribonuclease H-like"/>
    <property type="match status" value="1"/>
</dbReference>
<reference evidence="8 9" key="1">
    <citation type="submission" date="2020-07" db="EMBL/GenBank/DDBJ databases">
        <title>Comparative genomics of pyrophilous fungi reveals a link between fire events and developmental genes.</title>
        <authorList>
            <consortium name="DOE Joint Genome Institute"/>
            <person name="Steindorff A.S."/>
            <person name="Carver A."/>
            <person name="Calhoun S."/>
            <person name="Stillman K."/>
            <person name="Liu H."/>
            <person name="Lipzen A."/>
            <person name="Pangilinan J."/>
            <person name="Labutti K."/>
            <person name="Bruns T.D."/>
            <person name="Grigoriev I.V."/>
        </authorList>
    </citation>
    <scope>NUCLEOTIDE SEQUENCE [LARGE SCALE GENOMIC DNA]</scope>
    <source>
        <strain evidence="8 9">CBS 144469</strain>
    </source>
</reference>
<feature type="compositionally biased region" description="Low complexity" evidence="6">
    <location>
        <begin position="737"/>
        <end position="749"/>
    </location>
</feature>
<dbReference type="GO" id="GO:0071036">
    <property type="term" value="P:nuclear polyadenylation-dependent snoRNA catabolic process"/>
    <property type="evidence" value="ECO:0007669"/>
    <property type="project" value="TreeGrafter"/>
</dbReference>
<dbReference type="Pfam" id="PF01612">
    <property type="entry name" value="DNA_pol_A_exo1"/>
    <property type="match status" value="1"/>
</dbReference>
<keyword evidence="2" id="KW-0698">rRNA processing</keyword>
<keyword evidence="4" id="KW-0539">Nucleus</keyword>
<protein>
    <recommendedName>
        <fullName evidence="7">HRDC domain-containing protein</fullName>
    </recommendedName>
</protein>
<evidence type="ECO:0000313" key="8">
    <source>
        <dbReference type="EMBL" id="KAF6759119.1"/>
    </source>
</evidence>
<dbReference type="GO" id="GO:0003727">
    <property type="term" value="F:single-stranded RNA binding"/>
    <property type="evidence" value="ECO:0007669"/>
    <property type="project" value="TreeGrafter"/>
</dbReference>
<dbReference type="GO" id="GO:0000175">
    <property type="term" value="F:3'-5'-RNA exonuclease activity"/>
    <property type="evidence" value="ECO:0007669"/>
    <property type="project" value="InterPro"/>
</dbReference>
<comment type="subcellular location">
    <subcellularLocation>
        <location evidence="1">Nucleus</location>
    </subcellularLocation>
</comment>
<dbReference type="GO" id="GO:0071044">
    <property type="term" value="P:histone mRNA catabolic process"/>
    <property type="evidence" value="ECO:0007669"/>
    <property type="project" value="TreeGrafter"/>
</dbReference>
<dbReference type="GO" id="GO:0000467">
    <property type="term" value="P:exonucleolytic trimming to generate mature 3'-end of 5.8S rRNA from tricistronic rRNA transcript (SSU-rRNA, 5.8S rRNA, LSU-rRNA)"/>
    <property type="evidence" value="ECO:0007669"/>
    <property type="project" value="InterPro"/>
</dbReference>
<feature type="domain" description="HRDC" evidence="7">
    <location>
        <begin position="503"/>
        <end position="586"/>
    </location>
</feature>
<dbReference type="Pfam" id="PF00570">
    <property type="entry name" value="HRDC"/>
    <property type="match status" value="1"/>
</dbReference>
<dbReference type="InterPro" id="IPR002562">
    <property type="entry name" value="3'-5'_exonuclease_dom"/>
</dbReference>
<dbReference type="SUPFAM" id="SSF47819">
    <property type="entry name" value="HRDC-like"/>
    <property type="match status" value="1"/>
</dbReference>
<feature type="compositionally biased region" description="Low complexity" evidence="6">
    <location>
        <begin position="818"/>
        <end position="848"/>
    </location>
</feature>
<sequence length="945" mass="101734">MSTAGPSKRAPPTPETFPTFHTDLQTAALKATRASAGLPADLDFYKSVDEGFKTGVDRLEGRVLALIGRCLSLANGKGKGKEVQVEGDDLVDDFHTTVVDTVDVLLEKTDICLDEYSGKLKRPVAPPTSAAASKKSAAPSKPYLPAALQHASHIEKPQTVFPTRVDNSDDVPPPHIRFLKHKFNARVPLGYVLQKDDIIDSFAGADDEDSILPSHPYYYEITHLESPSHVFNVPANPSAPASLPAPVTYVVNSAQFTSLLDHLTSPEVLEIAVDLEHHSYRTYRGFLCLMQITTRTGGDFIVDLLVPEVRARIPELNEAFTDPSKIKVFHGAESDIVWLQQDFGLYVVGLFDTFHASKLLDLPRHSLSTLLELYADYTPDKKYQLADWRIRPIPEEMLHYAQSDTHWVLYLYDRLRGALVDKETSSSSRPNSRPGSPVPKSRTLLAETLFRSSQTSLRQYTTEVYDAQRGSGPGGWDSLAKKWNKGALVYVPGDDNAVAPAVWKVQRSVYRAVHQWRDRVSREEDESTRYVLPNHFLFTLAEAPPAEMNALLGMFRGGQGVPGVVRRRAGELLAVVKEAVRIGLQAGETVQEKVEMEVVEEMKENDIVVDEKSDSLVEAASLNEKDGLWGTGILFSCISSCYITDGFLAPTSKKLTVKSSALLGSSPPKASQSTTILSTLKSALFGSALATSSISSAVSSSRPADNPKFKAVLSKINSTLVIAPTVPSALASLASAPTNVSVDATPAEEATTKETDEPDFDPVLGMHVDAKPMAYVPAAQRTTNTTTMAGMEDMGPIVVVGRKGSANANRKKRKREAVASAAASSEDVTEAGESSTKGKKAASSTPGVEGKEEGEGEGGGEGAVDGEAEGDDDDTPYDFAATSNVLDKGPAKKRAKATAPGAGGKKGGKGGKDAPKGAGYFYGDFKAAPKQRSDVKSGNKSYTFK</sequence>
<name>A0A8H6I745_9AGAR</name>
<keyword evidence="9" id="KW-1185">Reference proteome</keyword>
<dbReference type="SMART" id="SM00341">
    <property type="entry name" value="HRDC"/>
    <property type="match status" value="1"/>
</dbReference>
<dbReference type="InterPro" id="IPR010997">
    <property type="entry name" value="HRDC-like_sf"/>
</dbReference>
<dbReference type="GO" id="GO:0071038">
    <property type="term" value="P:TRAMP-dependent tRNA surveillance pathway"/>
    <property type="evidence" value="ECO:0007669"/>
    <property type="project" value="TreeGrafter"/>
</dbReference>
<dbReference type="GO" id="GO:0000166">
    <property type="term" value="F:nucleotide binding"/>
    <property type="evidence" value="ECO:0007669"/>
    <property type="project" value="InterPro"/>
</dbReference>
<dbReference type="PANTHER" id="PTHR12124">
    <property type="entry name" value="POLYMYOSITIS/SCLERODERMA AUTOANTIGEN-RELATED"/>
    <property type="match status" value="1"/>
</dbReference>
<proteinExistence type="inferred from homology"/>
<dbReference type="Gene3D" id="1.10.150.80">
    <property type="entry name" value="HRDC domain"/>
    <property type="match status" value="1"/>
</dbReference>
<dbReference type="AlphaFoldDB" id="A0A8H6I745"/>
<dbReference type="InterPro" id="IPR012337">
    <property type="entry name" value="RNaseH-like_sf"/>
</dbReference>
<dbReference type="Gene3D" id="3.30.420.10">
    <property type="entry name" value="Ribonuclease H-like superfamily/Ribonuclease H"/>
    <property type="match status" value="1"/>
</dbReference>
<comment type="similarity">
    <text evidence="5">Belongs to the exosome component 10/RRP6 family.</text>
</comment>
<dbReference type="GO" id="GO:0071035">
    <property type="term" value="P:nuclear polyadenylation-dependent rRNA catabolic process"/>
    <property type="evidence" value="ECO:0007669"/>
    <property type="project" value="TreeGrafter"/>
</dbReference>
<dbReference type="GO" id="GO:0000176">
    <property type="term" value="C:nuclear exosome (RNase complex)"/>
    <property type="evidence" value="ECO:0007669"/>
    <property type="project" value="InterPro"/>
</dbReference>
<dbReference type="GO" id="GO:0071040">
    <property type="term" value="P:nuclear polyadenylation-dependent antisense transcript catabolic process"/>
    <property type="evidence" value="ECO:0007669"/>
    <property type="project" value="TreeGrafter"/>
</dbReference>
<feature type="compositionally biased region" description="Acidic residues" evidence="6">
    <location>
        <begin position="852"/>
        <end position="876"/>
    </location>
</feature>
<evidence type="ECO:0000256" key="2">
    <source>
        <dbReference type="ARBA" id="ARBA00022552"/>
    </source>
</evidence>
<evidence type="ECO:0000256" key="6">
    <source>
        <dbReference type="SAM" id="MobiDB-lite"/>
    </source>
</evidence>
<gene>
    <name evidence="8" type="ORF">DFP72DRAFT_1167025</name>
</gene>
<dbReference type="PANTHER" id="PTHR12124:SF47">
    <property type="entry name" value="EXOSOME COMPONENT 10"/>
    <property type="match status" value="1"/>
</dbReference>
<evidence type="ECO:0000256" key="1">
    <source>
        <dbReference type="ARBA" id="ARBA00004123"/>
    </source>
</evidence>
<dbReference type="Pfam" id="PF08066">
    <property type="entry name" value="PMC2NT"/>
    <property type="match status" value="1"/>
</dbReference>